<name>A0AAU8J2T0_9ACTN</name>
<protein>
    <recommendedName>
        <fullName evidence="2">Lipocalin-like domain-containing protein</fullName>
    </recommendedName>
</protein>
<dbReference type="EMBL" id="CP159534">
    <property type="protein sequence ID" value="XCJ74762.1"/>
    <property type="molecule type" value="Genomic_DNA"/>
</dbReference>
<organism evidence="1">
    <name type="scientific">Streptomyces tabacisoli</name>
    <dbReference type="NCBI Taxonomy" id="3156398"/>
    <lineage>
        <taxon>Bacteria</taxon>
        <taxon>Bacillati</taxon>
        <taxon>Actinomycetota</taxon>
        <taxon>Actinomycetes</taxon>
        <taxon>Kitasatosporales</taxon>
        <taxon>Streptomycetaceae</taxon>
        <taxon>Streptomyces</taxon>
    </lineage>
</organism>
<dbReference type="KEGG" id="stac:ABII15_34450"/>
<sequence length="158" mass="17139">MDRLDITPDRLAGTWHIVCSSFPLWQGGKRTGATFTYDPLTRGGAGPPRMTDDVAYRTRGGRRRHIRGVDTRLTARPGSVYRWRGRGVLAALSSEWEVREVGADDAWAVIVFSKSLVTPAGADVVVRAGRLADPGVIEEALAAGARHAAPPVPEWRPA</sequence>
<dbReference type="AlphaFoldDB" id="A0AAU8J2T0"/>
<dbReference type="RefSeq" id="WP_353946199.1">
    <property type="nucleotide sequence ID" value="NZ_CP159534.1"/>
</dbReference>
<proteinExistence type="predicted"/>
<evidence type="ECO:0000313" key="1">
    <source>
        <dbReference type="EMBL" id="XCJ74762.1"/>
    </source>
</evidence>
<accession>A0AAU8J2T0</accession>
<gene>
    <name evidence="1" type="ORF">ABII15_34450</name>
</gene>
<reference evidence="1" key="1">
    <citation type="submission" date="2024-06" db="EMBL/GenBank/DDBJ databases">
        <title>Streptomyces sp. strain HUAS MG91 genome sequences.</title>
        <authorList>
            <person name="Mo P."/>
        </authorList>
    </citation>
    <scope>NUCLEOTIDE SEQUENCE</scope>
    <source>
        <strain evidence="1">HUAS MG91</strain>
    </source>
</reference>
<evidence type="ECO:0008006" key="2">
    <source>
        <dbReference type="Google" id="ProtNLM"/>
    </source>
</evidence>